<evidence type="ECO:0008006" key="3">
    <source>
        <dbReference type="Google" id="ProtNLM"/>
    </source>
</evidence>
<evidence type="ECO:0000313" key="2">
    <source>
        <dbReference type="Proteomes" id="UP000886520"/>
    </source>
</evidence>
<dbReference type="OrthoDB" id="1711508at2759"/>
<dbReference type="SUPFAM" id="SSF56784">
    <property type="entry name" value="HAD-like"/>
    <property type="match status" value="1"/>
</dbReference>
<evidence type="ECO:0000313" key="1">
    <source>
        <dbReference type="EMBL" id="KAI5069391.1"/>
    </source>
</evidence>
<protein>
    <recommendedName>
        <fullName evidence="3">FCP1 homology domain-containing protein</fullName>
    </recommendedName>
</protein>
<keyword evidence="2" id="KW-1185">Reference proteome</keyword>
<accession>A0A9D4UL29</accession>
<sequence length="100" mass="10995">ASTSSGLHSKGWMTAHVETLEKGLDGDGCHHAGASKAYHPIGNLSLNHLYVILDLNGVLIKRWDVNPSLPGVSKLNKRWIQLRPGCIEFLCKAFSKFKVN</sequence>
<feature type="non-terminal residue" evidence="1">
    <location>
        <position position="100"/>
    </location>
</feature>
<reference evidence="1" key="1">
    <citation type="submission" date="2021-01" db="EMBL/GenBank/DDBJ databases">
        <title>Adiantum capillus-veneris genome.</title>
        <authorList>
            <person name="Fang Y."/>
            <person name="Liao Q."/>
        </authorList>
    </citation>
    <scope>NUCLEOTIDE SEQUENCE</scope>
    <source>
        <strain evidence="1">H3</strain>
        <tissue evidence="1">Leaf</tissue>
    </source>
</reference>
<dbReference type="InterPro" id="IPR036412">
    <property type="entry name" value="HAD-like_sf"/>
</dbReference>
<dbReference type="EMBL" id="JABFUD020000015">
    <property type="protein sequence ID" value="KAI5069391.1"/>
    <property type="molecule type" value="Genomic_DNA"/>
</dbReference>
<organism evidence="1 2">
    <name type="scientific">Adiantum capillus-veneris</name>
    <name type="common">Maidenhair fern</name>
    <dbReference type="NCBI Taxonomy" id="13818"/>
    <lineage>
        <taxon>Eukaryota</taxon>
        <taxon>Viridiplantae</taxon>
        <taxon>Streptophyta</taxon>
        <taxon>Embryophyta</taxon>
        <taxon>Tracheophyta</taxon>
        <taxon>Polypodiopsida</taxon>
        <taxon>Polypodiidae</taxon>
        <taxon>Polypodiales</taxon>
        <taxon>Pteridineae</taxon>
        <taxon>Pteridaceae</taxon>
        <taxon>Vittarioideae</taxon>
        <taxon>Adiantum</taxon>
    </lineage>
</organism>
<dbReference type="Gene3D" id="3.40.50.1000">
    <property type="entry name" value="HAD superfamily/HAD-like"/>
    <property type="match status" value="1"/>
</dbReference>
<dbReference type="AlphaFoldDB" id="A0A9D4UL29"/>
<gene>
    <name evidence="1" type="ORF">GOP47_0015692</name>
</gene>
<comment type="caution">
    <text evidence="1">The sequence shown here is derived from an EMBL/GenBank/DDBJ whole genome shotgun (WGS) entry which is preliminary data.</text>
</comment>
<name>A0A9D4UL29_ADICA</name>
<proteinExistence type="predicted"/>
<dbReference type="Proteomes" id="UP000886520">
    <property type="component" value="Chromosome 15"/>
</dbReference>
<dbReference type="InterPro" id="IPR023214">
    <property type="entry name" value="HAD_sf"/>
</dbReference>